<gene>
    <name evidence="1" type="ORF">CK203_064474</name>
</gene>
<dbReference type="GO" id="GO:0003676">
    <property type="term" value="F:nucleic acid binding"/>
    <property type="evidence" value="ECO:0007669"/>
    <property type="project" value="InterPro"/>
</dbReference>
<organism evidence="1 2">
    <name type="scientific">Vitis vinifera</name>
    <name type="common">Grape</name>
    <dbReference type="NCBI Taxonomy" id="29760"/>
    <lineage>
        <taxon>Eukaryota</taxon>
        <taxon>Viridiplantae</taxon>
        <taxon>Streptophyta</taxon>
        <taxon>Embryophyta</taxon>
        <taxon>Tracheophyta</taxon>
        <taxon>Spermatophyta</taxon>
        <taxon>Magnoliopsida</taxon>
        <taxon>eudicotyledons</taxon>
        <taxon>Gunneridae</taxon>
        <taxon>Pentapetalae</taxon>
        <taxon>rosids</taxon>
        <taxon>Vitales</taxon>
        <taxon>Vitaceae</taxon>
        <taxon>Viteae</taxon>
        <taxon>Vitis</taxon>
    </lineage>
</organism>
<name>A0A438FQJ1_VITVI</name>
<dbReference type="SUPFAM" id="SSF53098">
    <property type="entry name" value="Ribonuclease H-like"/>
    <property type="match status" value="1"/>
</dbReference>
<dbReference type="AlphaFoldDB" id="A0A438FQJ1"/>
<evidence type="ECO:0000313" key="1">
    <source>
        <dbReference type="EMBL" id="RVW62236.1"/>
    </source>
</evidence>
<protein>
    <recommendedName>
        <fullName evidence="3">Integrase catalytic domain-containing protein</fullName>
    </recommendedName>
</protein>
<evidence type="ECO:0000313" key="2">
    <source>
        <dbReference type="Proteomes" id="UP000288805"/>
    </source>
</evidence>
<dbReference type="EMBL" id="QGNW01000780">
    <property type="protein sequence ID" value="RVW62236.1"/>
    <property type="molecule type" value="Genomic_DNA"/>
</dbReference>
<dbReference type="InterPro" id="IPR012337">
    <property type="entry name" value="RNaseH-like_sf"/>
</dbReference>
<reference evidence="1 2" key="1">
    <citation type="journal article" date="2018" name="PLoS Genet.">
        <title>Population sequencing reveals clonal diversity and ancestral inbreeding in the grapevine cultivar Chardonnay.</title>
        <authorList>
            <person name="Roach M.J."/>
            <person name="Johnson D.L."/>
            <person name="Bohlmann J."/>
            <person name="van Vuuren H.J."/>
            <person name="Jones S.J."/>
            <person name="Pretorius I.S."/>
            <person name="Schmidt S.A."/>
            <person name="Borneman A.R."/>
        </authorList>
    </citation>
    <scope>NUCLEOTIDE SEQUENCE [LARGE SCALE GENOMIC DNA]</scope>
    <source>
        <strain evidence="2">cv. Chardonnay</strain>
        <tissue evidence="1">Leaf</tissue>
    </source>
</reference>
<proteinExistence type="predicted"/>
<accession>A0A438FQJ1</accession>
<evidence type="ECO:0008006" key="3">
    <source>
        <dbReference type="Google" id="ProtNLM"/>
    </source>
</evidence>
<sequence>MFTFGLDCASTDRVRREVHAGFADTYGRAYVSLGHEFILVTIDYFTKWVETASYARFASSRVASFIISHIICHYGVLHELIWIKEYISRWRLTPYYRDMAKTLATQKLKKLGSNSLKNGSSINSRKSLQVLGSSLAWCLGQMRPSPIYRHNGTLWNLGGFLTTQDYSRMSYIILGHGEAHLDQLVTHSPTYAADSSSRLLPEPLICSWNCHSASTGSQLASLSSSPFHFTKYSVARGTPRLLIPDLRGRVLPPYHRRSRPL</sequence>
<dbReference type="Proteomes" id="UP000288805">
    <property type="component" value="Unassembled WGS sequence"/>
</dbReference>
<comment type="caution">
    <text evidence="1">The sequence shown here is derived from an EMBL/GenBank/DDBJ whole genome shotgun (WGS) entry which is preliminary data.</text>
</comment>
<dbReference type="Gene3D" id="3.30.420.10">
    <property type="entry name" value="Ribonuclease H-like superfamily/Ribonuclease H"/>
    <property type="match status" value="1"/>
</dbReference>
<dbReference type="InterPro" id="IPR036397">
    <property type="entry name" value="RNaseH_sf"/>
</dbReference>